<dbReference type="SUPFAM" id="SSF141868">
    <property type="entry name" value="EAL domain-like"/>
    <property type="match status" value="1"/>
</dbReference>
<dbReference type="SMART" id="SM00065">
    <property type="entry name" value="GAF"/>
    <property type="match status" value="1"/>
</dbReference>
<protein>
    <submittedName>
        <fullName evidence="1">Uncharacterized protein</fullName>
    </submittedName>
</protein>
<dbReference type="Gene3D" id="3.20.20.450">
    <property type="entry name" value="EAL domain"/>
    <property type="match status" value="1"/>
</dbReference>
<dbReference type="Pfam" id="PF00563">
    <property type="entry name" value="EAL"/>
    <property type="match status" value="1"/>
</dbReference>
<organism evidence="1 2">
    <name type="scientific">Kushneria marisflavi</name>
    <dbReference type="NCBI Taxonomy" id="157779"/>
    <lineage>
        <taxon>Bacteria</taxon>
        <taxon>Pseudomonadati</taxon>
        <taxon>Pseudomonadota</taxon>
        <taxon>Gammaproteobacteria</taxon>
        <taxon>Oceanospirillales</taxon>
        <taxon>Halomonadaceae</taxon>
        <taxon>Kushneria</taxon>
    </lineage>
</organism>
<dbReference type="InterPro" id="IPR035919">
    <property type="entry name" value="EAL_sf"/>
</dbReference>
<dbReference type="RefSeq" id="WP_086899288.1">
    <property type="nucleotide sequence ID" value="NZ_CP021358.1"/>
</dbReference>
<evidence type="ECO:0000313" key="2">
    <source>
        <dbReference type="Proteomes" id="UP000194457"/>
    </source>
</evidence>
<dbReference type="GO" id="GO:0071111">
    <property type="term" value="F:cyclic-guanylate-specific phosphodiesterase activity"/>
    <property type="evidence" value="ECO:0007669"/>
    <property type="project" value="InterPro"/>
</dbReference>
<dbReference type="Proteomes" id="UP000194457">
    <property type="component" value="Chromosome"/>
</dbReference>
<name>A0A240ULS8_9GAMM</name>
<dbReference type="InterPro" id="IPR003018">
    <property type="entry name" value="GAF"/>
</dbReference>
<dbReference type="PROSITE" id="PS50883">
    <property type="entry name" value="EAL"/>
    <property type="match status" value="1"/>
</dbReference>
<dbReference type="Pfam" id="PF01590">
    <property type="entry name" value="GAF"/>
    <property type="match status" value="1"/>
</dbReference>
<gene>
    <name evidence="1" type="ORF">B9H00_02230</name>
</gene>
<dbReference type="InterPro" id="IPR050706">
    <property type="entry name" value="Cyclic-di-GMP_PDE-like"/>
</dbReference>
<dbReference type="SMART" id="SM00052">
    <property type="entry name" value="EAL"/>
    <property type="match status" value="1"/>
</dbReference>
<dbReference type="AlphaFoldDB" id="A0A240ULS8"/>
<reference evidence="1 2" key="1">
    <citation type="submission" date="2017-05" db="EMBL/GenBank/DDBJ databases">
        <authorList>
            <person name="Song R."/>
            <person name="Chenine A.L."/>
            <person name="Ruprecht R.M."/>
        </authorList>
    </citation>
    <scope>NUCLEOTIDE SEQUENCE [LARGE SCALE GENOMIC DNA]</scope>
    <source>
        <strain evidence="1">SW32</strain>
    </source>
</reference>
<dbReference type="PANTHER" id="PTHR33121">
    <property type="entry name" value="CYCLIC DI-GMP PHOSPHODIESTERASE PDEF"/>
    <property type="match status" value="1"/>
</dbReference>
<dbReference type="OrthoDB" id="6597954at2"/>
<keyword evidence="2" id="KW-1185">Reference proteome</keyword>
<sequence length="589" mass="66449">MSLEQNLSASERQRLAELEAFRLSRLGANHLLDKLTNVIAQLLHTPTSLVTLVGSDRQWLKAKCNFGPDETARDVSFCQRTIERNDLVVVEDATLDSEFRNNPLVTSDPHIRFYAGAPLTTADGHLVGGVCIIDYQPRQLSDKEGDLLKSFADIASGILETSNNVGFIDPVTLLPNRQRLMKDLTDLNTRSDKPHTLILLETARQGYYYDLARGFGIDAVEHISYKVANLLRISLPPGLKLYSVMLSRMAILVPQSEKQQVFDALQDFNKRIKKAFRTRLPVRLEVRVGYHDFDPATTRAKTAFRRSFCALYDALTHNEPVMPYRTDFDKAQRRQLELANGLGDALKSDHQLYLVYQPRVCLKARQIVGFEALLRWHHPRLGEVPPSDFIPLISQTTLINPLTLWVIREVAKAIKRFETLNIHLPVSINVTTTNLIDDQFAGRVSKILTEREISPALIEIECLETEELLNNPLAVNTLDTLRSHGIRIALDDFGSGYSNLKYLRRIPAQVIKLDKSLITNIHKDPDGLKIAAHLIQMLQGLGFEVVAEGIEDAVVADHLEALNCNVGQGYFFYRPMPLEETLSILCSQR</sequence>
<dbReference type="EMBL" id="CP021358">
    <property type="protein sequence ID" value="ART62033.1"/>
    <property type="molecule type" value="Genomic_DNA"/>
</dbReference>
<dbReference type="SUPFAM" id="SSF55781">
    <property type="entry name" value="GAF domain-like"/>
    <property type="match status" value="1"/>
</dbReference>
<proteinExistence type="predicted"/>
<accession>A0A240ULS8</accession>
<dbReference type="CDD" id="cd01948">
    <property type="entry name" value="EAL"/>
    <property type="match status" value="1"/>
</dbReference>
<dbReference type="PANTHER" id="PTHR33121:SF19">
    <property type="entry name" value="CYCLIC DI-GMP PHOSPHODIESTERASE PA2567"/>
    <property type="match status" value="1"/>
</dbReference>
<dbReference type="InterPro" id="IPR001633">
    <property type="entry name" value="EAL_dom"/>
</dbReference>
<dbReference type="KEGG" id="kma:B9H00_02230"/>
<dbReference type="Gene3D" id="3.30.450.40">
    <property type="match status" value="1"/>
</dbReference>
<dbReference type="Gene3D" id="3.30.70.270">
    <property type="match status" value="1"/>
</dbReference>
<evidence type="ECO:0000313" key="1">
    <source>
        <dbReference type="EMBL" id="ART62033.1"/>
    </source>
</evidence>
<dbReference type="InterPro" id="IPR043128">
    <property type="entry name" value="Rev_trsase/Diguanyl_cyclase"/>
</dbReference>
<dbReference type="InterPro" id="IPR029016">
    <property type="entry name" value="GAF-like_dom_sf"/>
</dbReference>